<dbReference type="GO" id="GO:0003824">
    <property type="term" value="F:catalytic activity"/>
    <property type="evidence" value="ECO:0007669"/>
    <property type="project" value="InterPro"/>
</dbReference>
<dbReference type="AlphaFoldDB" id="A0A7R7EPD1"/>
<name>A0A7R7EPD1_9FIRM</name>
<dbReference type="GO" id="GO:0046872">
    <property type="term" value="F:metal ion binding"/>
    <property type="evidence" value="ECO:0007669"/>
    <property type="project" value="UniProtKB-KW"/>
</dbReference>
<evidence type="ECO:0000259" key="5">
    <source>
        <dbReference type="Pfam" id="PF04055"/>
    </source>
</evidence>
<dbReference type="EMBL" id="AP024169">
    <property type="protein sequence ID" value="BCN32544.1"/>
    <property type="molecule type" value="Genomic_DNA"/>
</dbReference>
<dbReference type="InterPro" id="IPR007197">
    <property type="entry name" value="rSAM"/>
</dbReference>
<evidence type="ECO:0008006" key="9">
    <source>
        <dbReference type="Google" id="ProtNLM"/>
    </source>
</evidence>
<evidence type="ECO:0000256" key="4">
    <source>
        <dbReference type="ARBA" id="ARBA00023014"/>
    </source>
</evidence>
<dbReference type="PANTHER" id="PTHR11228:SF7">
    <property type="entry name" value="PQQA PEPTIDE CYCLASE"/>
    <property type="match status" value="1"/>
</dbReference>
<evidence type="ECO:0000313" key="7">
    <source>
        <dbReference type="EMBL" id="BCN32544.1"/>
    </source>
</evidence>
<evidence type="ECO:0000259" key="6">
    <source>
        <dbReference type="Pfam" id="PF13186"/>
    </source>
</evidence>
<organism evidence="7 8">
    <name type="scientific">Anaeromicropila herbilytica</name>
    <dbReference type="NCBI Taxonomy" id="2785025"/>
    <lineage>
        <taxon>Bacteria</taxon>
        <taxon>Bacillati</taxon>
        <taxon>Bacillota</taxon>
        <taxon>Clostridia</taxon>
        <taxon>Lachnospirales</taxon>
        <taxon>Lachnospiraceae</taxon>
        <taxon>Anaeromicropila</taxon>
    </lineage>
</organism>
<proteinExistence type="predicted"/>
<reference evidence="7 8" key="1">
    <citation type="submission" date="2020-11" db="EMBL/GenBank/DDBJ databases">
        <title>Draft genome sequencing of a Lachnospiraceae strain isolated from anoxic soil subjected to BSD treatment.</title>
        <authorList>
            <person name="Uek A."/>
            <person name="Tonouchi A."/>
        </authorList>
    </citation>
    <scope>NUCLEOTIDE SEQUENCE [LARGE SCALE GENOMIC DNA]</scope>
    <source>
        <strain evidence="7 8">TB5</strain>
    </source>
</reference>
<feature type="domain" description="Radical SAM core" evidence="5">
    <location>
        <begin position="49"/>
        <end position="152"/>
    </location>
</feature>
<dbReference type="InterPro" id="IPR023885">
    <property type="entry name" value="4Fe4S-binding_SPASM_dom"/>
</dbReference>
<dbReference type="Pfam" id="PF04055">
    <property type="entry name" value="Radical_SAM"/>
    <property type="match status" value="1"/>
</dbReference>
<dbReference type="Pfam" id="PF13186">
    <property type="entry name" value="SPASM"/>
    <property type="match status" value="1"/>
</dbReference>
<keyword evidence="2" id="KW-0479">Metal-binding</keyword>
<protein>
    <recommendedName>
        <fullName evidence="9">Radical SAM protein</fullName>
    </recommendedName>
</protein>
<dbReference type="InterPro" id="IPR013785">
    <property type="entry name" value="Aldolase_TIM"/>
</dbReference>
<evidence type="ECO:0000256" key="3">
    <source>
        <dbReference type="ARBA" id="ARBA00023004"/>
    </source>
</evidence>
<evidence type="ECO:0000256" key="2">
    <source>
        <dbReference type="ARBA" id="ARBA00022723"/>
    </source>
</evidence>
<dbReference type="Gene3D" id="3.20.20.70">
    <property type="entry name" value="Aldolase class I"/>
    <property type="match status" value="1"/>
</dbReference>
<dbReference type="GO" id="GO:0051536">
    <property type="term" value="F:iron-sulfur cluster binding"/>
    <property type="evidence" value="ECO:0007669"/>
    <property type="project" value="UniProtKB-KW"/>
</dbReference>
<dbReference type="SUPFAM" id="SSF102114">
    <property type="entry name" value="Radical SAM enzymes"/>
    <property type="match status" value="1"/>
</dbReference>
<keyword evidence="3" id="KW-0408">Iron</keyword>
<gene>
    <name evidence="7" type="ORF">bsdtb5_38390</name>
</gene>
<dbReference type="InterPro" id="IPR058240">
    <property type="entry name" value="rSAM_sf"/>
</dbReference>
<keyword evidence="1" id="KW-0949">S-adenosyl-L-methionine</keyword>
<dbReference type="KEGG" id="ahb:bsdtb5_38390"/>
<keyword evidence="8" id="KW-1185">Reference proteome</keyword>
<dbReference type="RefSeq" id="WP_271713587.1">
    <property type="nucleotide sequence ID" value="NZ_AP024169.1"/>
</dbReference>
<sequence length="511" mass="59256">MIIVKYPSYKDKDVSISNLLRQDRNSSIFIDRIIAEYKDERPKINTIEIETINRCNNDCSFCPVNRNDDTREYRKMDSELFYNLINQLEEQQYDGHLSLFSNNEPLIDVRIYEFLEYAYKKLPNATHILYTNGLILDEEKYNKIIKYLDYLVIDNYSDDLTLLPNVEAIVNNHKGDICNCKTAVLVRKKTQILSSRGGTAPNRDVSNLRFSSGCILPFMQMIIRPDGKVSKCCQDALGKTTIGDLSKISIQELWESNEYSEFRDSMICKGRDSIELCSKCDLFGLTNYFPEYWISKGVQVLADIAWDKRRKENKKIYVYDQTKTSKKVVRLLALHGLKVDGILFNNDIEKLNLEKSFIIFPSYENDIFDRIDPLCELVGKSYLIYEDINSSLHTEFIDEDVNKELDNFINFLTAIKTKKVVVFGTGFSAIKICKTFHIEPAYYIDNNKTRWGTEMDGIKIDSPNVLKEENTQEIAVVIGSLKYKEMYDQLVNEDICSPEVIWDGLQYADLI</sequence>
<dbReference type="CDD" id="cd01335">
    <property type="entry name" value="Radical_SAM"/>
    <property type="match status" value="1"/>
</dbReference>
<evidence type="ECO:0000313" key="8">
    <source>
        <dbReference type="Proteomes" id="UP000595897"/>
    </source>
</evidence>
<keyword evidence="4" id="KW-0411">Iron-sulfur</keyword>
<dbReference type="InterPro" id="IPR050377">
    <property type="entry name" value="Radical_SAM_PqqE_MftC-like"/>
</dbReference>
<dbReference type="PANTHER" id="PTHR11228">
    <property type="entry name" value="RADICAL SAM DOMAIN PROTEIN"/>
    <property type="match status" value="1"/>
</dbReference>
<dbReference type="CDD" id="cd21109">
    <property type="entry name" value="SPASM"/>
    <property type="match status" value="1"/>
</dbReference>
<accession>A0A7R7EPD1</accession>
<evidence type="ECO:0000256" key="1">
    <source>
        <dbReference type="ARBA" id="ARBA00022691"/>
    </source>
</evidence>
<feature type="domain" description="4Fe4S-binding SPASM" evidence="6">
    <location>
        <begin position="214"/>
        <end position="281"/>
    </location>
</feature>
<dbReference type="Proteomes" id="UP000595897">
    <property type="component" value="Chromosome"/>
</dbReference>
<dbReference type="SFLD" id="SFLDS00029">
    <property type="entry name" value="Radical_SAM"/>
    <property type="match status" value="1"/>
</dbReference>